<dbReference type="PROSITE" id="PS00889">
    <property type="entry name" value="CNMP_BINDING_2"/>
    <property type="match status" value="1"/>
</dbReference>
<keyword evidence="3" id="KW-1185">Reference proteome</keyword>
<dbReference type="PROSITE" id="PS50042">
    <property type="entry name" value="CNMP_BINDING_3"/>
    <property type="match status" value="1"/>
</dbReference>
<dbReference type="SUPFAM" id="SSF51206">
    <property type="entry name" value="cAMP-binding domain-like"/>
    <property type="match status" value="1"/>
</dbReference>
<dbReference type="InterPro" id="IPR018488">
    <property type="entry name" value="cNMP-bd_CS"/>
</dbReference>
<dbReference type="AlphaFoldDB" id="A0A836CDK6"/>
<name>A0A836CDK6_9STRA</name>
<dbReference type="PANTHER" id="PTHR11635:SF152">
    <property type="entry name" value="CAMP-DEPENDENT PROTEIN KINASE TYPE I REGULATORY SUBUNIT-RELATED"/>
    <property type="match status" value="1"/>
</dbReference>
<feature type="domain" description="Cyclic nucleotide-binding" evidence="1">
    <location>
        <begin position="1"/>
        <end position="99"/>
    </location>
</feature>
<evidence type="ECO:0000313" key="2">
    <source>
        <dbReference type="EMBL" id="KAG5182545.1"/>
    </source>
</evidence>
<dbReference type="CDD" id="cd00038">
    <property type="entry name" value="CAP_ED"/>
    <property type="match status" value="1"/>
</dbReference>
<dbReference type="GO" id="GO:0034236">
    <property type="term" value="F:protein kinase A catalytic subunit binding"/>
    <property type="evidence" value="ECO:0007669"/>
    <property type="project" value="TreeGrafter"/>
</dbReference>
<dbReference type="SMART" id="SM00100">
    <property type="entry name" value="cNMP"/>
    <property type="match status" value="1"/>
</dbReference>
<protein>
    <submittedName>
        <fullName evidence="2">Cyclic nucleotide-binding-like protein</fullName>
    </submittedName>
</protein>
<dbReference type="OrthoDB" id="63267at2759"/>
<dbReference type="InterPro" id="IPR000595">
    <property type="entry name" value="cNMP-bd_dom"/>
</dbReference>
<dbReference type="Gene3D" id="2.60.120.10">
    <property type="entry name" value="Jelly Rolls"/>
    <property type="match status" value="1"/>
</dbReference>
<dbReference type="InterPro" id="IPR050503">
    <property type="entry name" value="cAMP-dep_PK_reg_su-like"/>
</dbReference>
<comment type="caution">
    <text evidence="2">The sequence shown here is derived from an EMBL/GenBank/DDBJ whole genome shotgun (WGS) entry which is preliminary data.</text>
</comment>
<dbReference type="GO" id="GO:0005829">
    <property type="term" value="C:cytosol"/>
    <property type="evidence" value="ECO:0007669"/>
    <property type="project" value="TreeGrafter"/>
</dbReference>
<dbReference type="GO" id="GO:0004862">
    <property type="term" value="F:cAMP-dependent protein kinase inhibitor activity"/>
    <property type="evidence" value="ECO:0007669"/>
    <property type="project" value="TreeGrafter"/>
</dbReference>
<gene>
    <name evidence="2" type="ORF">JKP88DRAFT_318390</name>
</gene>
<reference evidence="2" key="1">
    <citation type="submission" date="2021-02" db="EMBL/GenBank/DDBJ databases">
        <title>First Annotated Genome of the Yellow-green Alga Tribonema minus.</title>
        <authorList>
            <person name="Mahan K.M."/>
        </authorList>
    </citation>
    <scope>NUCLEOTIDE SEQUENCE</scope>
    <source>
        <strain evidence="2">UTEX B ZZ1240</strain>
    </source>
</reference>
<dbReference type="Proteomes" id="UP000664859">
    <property type="component" value="Unassembled WGS sequence"/>
</dbReference>
<organism evidence="2 3">
    <name type="scientific">Tribonema minus</name>
    <dbReference type="NCBI Taxonomy" id="303371"/>
    <lineage>
        <taxon>Eukaryota</taxon>
        <taxon>Sar</taxon>
        <taxon>Stramenopiles</taxon>
        <taxon>Ochrophyta</taxon>
        <taxon>PX clade</taxon>
        <taxon>Xanthophyceae</taxon>
        <taxon>Tribonematales</taxon>
        <taxon>Tribonemataceae</taxon>
        <taxon>Tribonema</taxon>
    </lineage>
</organism>
<sequence>RGRSIIQQGEVGDTFYVIDEGVAVVTRLDPESGTQQHIRRLHEYSYFGERALLLSEPRSANVTADTKVRCLAISQKAFEQVLGPLQHIIDADRKRREQRPGVPPIGDLKLLGVVNEDDLGQMNLVKMPANSA</sequence>
<evidence type="ECO:0000313" key="3">
    <source>
        <dbReference type="Proteomes" id="UP000664859"/>
    </source>
</evidence>
<dbReference type="GO" id="GO:0030552">
    <property type="term" value="F:cAMP binding"/>
    <property type="evidence" value="ECO:0007669"/>
    <property type="project" value="TreeGrafter"/>
</dbReference>
<dbReference type="PRINTS" id="PR00103">
    <property type="entry name" value="CAMPKINASE"/>
</dbReference>
<proteinExistence type="predicted"/>
<dbReference type="PROSITE" id="PS00888">
    <property type="entry name" value="CNMP_BINDING_1"/>
    <property type="match status" value="1"/>
</dbReference>
<dbReference type="EMBL" id="JAFCMP010000235">
    <property type="protein sequence ID" value="KAG5182545.1"/>
    <property type="molecule type" value="Genomic_DNA"/>
</dbReference>
<dbReference type="PANTHER" id="PTHR11635">
    <property type="entry name" value="CAMP-DEPENDENT PROTEIN KINASE REGULATORY CHAIN"/>
    <property type="match status" value="1"/>
</dbReference>
<feature type="non-terminal residue" evidence="2">
    <location>
        <position position="132"/>
    </location>
</feature>
<dbReference type="InterPro" id="IPR014710">
    <property type="entry name" value="RmlC-like_jellyroll"/>
</dbReference>
<dbReference type="InterPro" id="IPR018490">
    <property type="entry name" value="cNMP-bd_dom_sf"/>
</dbReference>
<dbReference type="Pfam" id="PF00027">
    <property type="entry name" value="cNMP_binding"/>
    <property type="match status" value="1"/>
</dbReference>
<feature type="non-terminal residue" evidence="2">
    <location>
        <position position="1"/>
    </location>
</feature>
<evidence type="ECO:0000259" key="1">
    <source>
        <dbReference type="PROSITE" id="PS50042"/>
    </source>
</evidence>
<accession>A0A836CDK6</accession>
<dbReference type="GO" id="GO:0005952">
    <property type="term" value="C:cAMP-dependent protein kinase complex"/>
    <property type="evidence" value="ECO:0007669"/>
    <property type="project" value="InterPro"/>
</dbReference>